<organism evidence="2 3">
    <name type="scientific">Gossypium stocksii</name>
    <dbReference type="NCBI Taxonomy" id="47602"/>
    <lineage>
        <taxon>Eukaryota</taxon>
        <taxon>Viridiplantae</taxon>
        <taxon>Streptophyta</taxon>
        <taxon>Embryophyta</taxon>
        <taxon>Tracheophyta</taxon>
        <taxon>Spermatophyta</taxon>
        <taxon>Magnoliopsida</taxon>
        <taxon>eudicotyledons</taxon>
        <taxon>Gunneridae</taxon>
        <taxon>Pentapetalae</taxon>
        <taxon>rosids</taxon>
        <taxon>malvids</taxon>
        <taxon>Malvales</taxon>
        <taxon>Malvaceae</taxon>
        <taxon>Malvoideae</taxon>
        <taxon>Gossypium</taxon>
    </lineage>
</organism>
<dbReference type="PANTHER" id="PTHR47723:SF19">
    <property type="entry name" value="POLYNUCLEOTIDYL TRANSFERASE, RIBONUCLEASE H-LIKE SUPERFAMILY PROTEIN"/>
    <property type="match status" value="1"/>
</dbReference>
<dbReference type="Proteomes" id="UP000828251">
    <property type="component" value="Unassembled WGS sequence"/>
</dbReference>
<dbReference type="EMBL" id="JAIQCV010000009">
    <property type="protein sequence ID" value="KAH1065444.1"/>
    <property type="molecule type" value="Genomic_DNA"/>
</dbReference>
<dbReference type="Gene3D" id="3.30.420.10">
    <property type="entry name" value="Ribonuclease H-like superfamily/Ribonuclease H"/>
    <property type="match status" value="1"/>
</dbReference>
<name>A0A9D3V0Y5_9ROSI</name>
<dbReference type="AlphaFoldDB" id="A0A9D3V0Y5"/>
<reference evidence="2 3" key="1">
    <citation type="journal article" date="2021" name="Plant Biotechnol. J.">
        <title>Multi-omics assisted identification of the key and species-specific regulatory components of drought-tolerant mechanisms in Gossypium stocksii.</title>
        <authorList>
            <person name="Yu D."/>
            <person name="Ke L."/>
            <person name="Zhang D."/>
            <person name="Wu Y."/>
            <person name="Sun Y."/>
            <person name="Mei J."/>
            <person name="Sun J."/>
            <person name="Sun Y."/>
        </authorList>
    </citation>
    <scope>NUCLEOTIDE SEQUENCE [LARGE SCALE GENOMIC DNA]</scope>
    <source>
        <strain evidence="3">cv. E1</strain>
        <tissue evidence="2">Leaf</tissue>
    </source>
</reference>
<dbReference type="GO" id="GO:0003676">
    <property type="term" value="F:nucleic acid binding"/>
    <property type="evidence" value="ECO:0007669"/>
    <property type="project" value="InterPro"/>
</dbReference>
<gene>
    <name evidence="2" type="ORF">J1N35_030431</name>
</gene>
<comment type="caution">
    <text evidence="2">The sequence shown here is derived from an EMBL/GenBank/DDBJ whole genome shotgun (WGS) entry which is preliminary data.</text>
</comment>
<dbReference type="InterPro" id="IPR036397">
    <property type="entry name" value="RNaseH_sf"/>
</dbReference>
<evidence type="ECO:0000259" key="1">
    <source>
        <dbReference type="Pfam" id="PF13456"/>
    </source>
</evidence>
<feature type="domain" description="RNase H type-1" evidence="1">
    <location>
        <begin position="31"/>
        <end position="99"/>
    </location>
</feature>
<accession>A0A9D3V0Y5</accession>
<dbReference type="InterPro" id="IPR044730">
    <property type="entry name" value="RNase_H-like_dom_plant"/>
</dbReference>
<proteinExistence type="predicted"/>
<dbReference type="OrthoDB" id="1001062at2759"/>
<dbReference type="GO" id="GO:0004523">
    <property type="term" value="F:RNA-DNA hybrid ribonuclease activity"/>
    <property type="evidence" value="ECO:0007669"/>
    <property type="project" value="InterPro"/>
</dbReference>
<dbReference type="PANTHER" id="PTHR47723">
    <property type="entry name" value="OS05G0353850 PROTEIN"/>
    <property type="match status" value="1"/>
</dbReference>
<sequence>MEDFRLIVIALWAIWTSRNKFIHEGDIKTVQLGLLLGLKDVEIEGDYRTVIQKLQDERKDRSDIEVLIKDTKQLCSRFEVCSFRFIPRDSNKVAHFVAKVGLKKRESTYLLNTVVTEAAELVLEDRRWTKSMRR</sequence>
<protein>
    <recommendedName>
        <fullName evidence="1">RNase H type-1 domain-containing protein</fullName>
    </recommendedName>
</protein>
<dbReference type="InterPro" id="IPR002156">
    <property type="entry name" value="RNaseH_domain"/>
</dbReference>
<dbReference type="Pfam" id="PF13456">
    <property type="entry name" value="RVT_3"/>
    <property type="match status" value="1"/>
</dbReference>
<evidence type="ECO:0000313" key="2">
    <source>
        <dbReference type="EMBL" id="KAH1065444.1"/>
    </source>
</evidence>
<dbReference type="CDD" id="cd06222">
    <property type="entry name" value="RNase_H_like"/>
    <property type="match status" value="1"/>
</dbReference>
<keyword evidence="3" id="KW-1185">Reference proteome</keyword>
<evidence type="ECO:0000313" key="3">
    <source>
        <dbReference type="Proteomes" id="UP000828251"/>
    </source>
</evidence>
<dbReference type="InterPro" id="IPR053151">
    <property type="entry name" value="RNase_H-like"/>
</dbReference>